<gene>
    <name evidence="1" type="ORF">SAMN04489800_1473</name>
</gene>
<dbReference type="Proteomes" id="UP000183613">
    <property type="component" value="Unassembled WGS sequence"/>
</dbReference>
<dbReference type="Pfam" id="PF11010">
    <property type="entry name" value="DUF2848"/>
    <property type="match status" value="1"/>
</dbReference>
<dbReference type="AlphaFoldDB" id="A0A0J6GJS8"/>
<dbReference type="SUPFAM" id="SSF56529">
    <property type="entry name" value="FAH"/>
    <property type="match status" value="1"/>
</dbReference>
<protein>
    <recommendedName>
        <fullName evidence="3">DUF2848 domain-containing protein</fullName>
    </recommendedName>
</protein>
<dbReference type="PATRIC" id="fig|882211.3.peg.1582"/>
<dbReference type="InterPro" id="IPR021269">
    <property type="entry name" value="DUF2848"/>
</dbReference>
<dbReference type="RefSeq" id="WP_048359339.1">
    <property type="nucleotide sequence ID" value="NZ_FNUD01000002.1"/>
</dbReference>
<accession>A0A0J6GJS8</accession>
<dbReference type="EMBL" id="FNUD01000002">
    <property type="protein sequence ID" value="SEE62081.1"/>
    <property type="molecule type" value="Genomic_DNA"/>
</dbReference>
<comment type="caution">
    <text evidence="1">The sequence shown here is derived from an EMBL/GenBank/DDBJ whole genome shotgun (WGS) entry which is preliminary data.</text>
</comment>
<sequence length="225" mass="25005">MTQLTFHVVGQGDHHASIKHLIIAGWAGRNSEAVEHHIAELEALGVRRPTQIPCFYRVSASLLNNAESIQVPGKDSSGETEFVLIPSEQGLLIGLGSDHTDRKVESYDVTVSKQMCDKPIAQQVWRYTEVQEHWDELVMRTWRVRDGVRALYQQGPVTNLLAPDTLLAKLNSKGSLPADTAMFCGTQSVIGELGYGEAFEMELFDPVLNRSLRHQYGVEPLPVAE</sequence>
<evidence type="ECO:0008006" key="3">
    <source>
        <dbReference type="Google" id="ProtNLM"/>
    </source>
</evidence>
<dbReference type="GO" id="GO:0003824">
    <property type="term" value="F:catalytic activity"/>
    <property type="evidence" value="ECO:0007669"/>
    <property type="project" value="InterPro"/>
</dbReference>
<dbReference type="InterPro" id="IPR036663">
    <property type="entry name" value="Fumarylacetoacetase_C_sf"/>
</dbReference>
<dbReference type="OrthoDB" id="9792678at2"/>
<organism evidence="1 2">
    <name type="scientific">Pseudomonas deceptionensis</name>
    <dbReference type="NCBI Taxonomy" id="882211"/>
    <lineage>
        <taxon>Bacteria</taxon>
        <taxon>Pseudomonadati</taxon>
        <taxon>Pseudomonadota</taxon>
        <taxon>Gammaproteobacteria</taxon>
        <taxon>Pseudomonadales</taxon>
        <taxon>Pseudomonadaceae</taxon>
        <taxon>Pseudomonas</taxon>
    </lineage>
</organism>
<proteinExistence type="predicted"/>
<reference evidence="1" key="1">
    <citation type="submission" date="2016-10" db="EMBL/GenBank/DDBJ databases">
        <authorList>
            <person name="Varghese N."/>
            <person name="Submissions S."/>
        </authorList>
    </citation>
    <scope>NUCLEOTIDE SEQUENCE [LARGE SCALE GENOMIC DNA]</scope>
    <source>
        <strain evidence="1">LMG 25555</strain>
    </source>
</reference>
<keyword evidence="2" id="KW-1185">Reference proteome</keyword>
<evidence type="ECO:0000313" key="2">
    <source>
        <dbReference type="Proteomes" id="UP000183613"/>
    </source>
</evidence>
<name>A0A0J6GJS8_PSEDM</name>
<evidence type="ECO:0000313" key="1">
    <source>
        <dbReference type="EMBL" id="SEE62081.1"/>
    </source>
</evidence>